<dbReference type="GO" id="GO:0016491">
    <property type="term" value="F:oxidoreductase activity"/>
    <property type="evidence" value="ECO:0007669"/>
    <property type="project" value="UniProtKB-KW"/>
</dbReference>
<dbReference type="PANTHER" id="PTHR43364">
    <property type="entry name" value="NADH-SPECIFIC METHYLGLYOXAL REDUCTASE-RELATED"/>
    <property type="match status" value="1"/>
</dbReference>
<dbReference type="InterPro" id="IPR023210">
    <property type="entry name" value="NADP_OxRdtase_dom"/>
</dbReference>
<evidence type="ECO:0000313" key="3">
    <source>
        <dbReference type="EMBL" id="CAB3790802.1"/>
    </source>
</evidence>
<dbReference type="Gene3D" id="3.20.20.100">
    <property type="entry name" value="NADP-dependent oxidoreductase domain"/>
    <property type="match status" value="1"/>
</dbReference>
<dbReference type="Proteomes" id="UP000494115">
    <property type="component" value="Unassembled WGS sequence"/>
</dbReference>
<organism evidence="3 4">
    <name type="scientific">Pararobbsia alpina</name>
    <dbReference type="NCBI Taxonomy" id="621374"/>
    <lineage>
        <taxon>Bacteria</taxon>
        <taxon>Pseudomonadati</taxon>
        <taxon>Pseudomonadota</taxon>
        <taxon>Betaproteobacteria</taxon>
        <taxon>Burkholderiales</taxon>
        <taxon>Burkholderiaceae</taxon>
        <taxon>Pararobbsia</taxon>
    </lineage>
</organism>
<evidence type="ECO:0000259" key="2">
    <source>
        <dbReference type="Pfam" id="PF00248"/>
    </source>
</evidence>
<dbReference type="EC" id="1.1.-.-" evidence="3"/>
<evidence type="ECO:0000256" key="1">
    <source>
        <dbReference type="ARBA" id="ARBA00023002"/>
    </source>
</evidence>
<dbReference type="SUPFAM" id="SSF51430">
    <property type="entry name" value="NAD(P)-linked oxidoreductase"/>
    <property type="match status" value="1"/>
</dbReference>
<dbReference type="InterPro" id="IPR050523">
    <property type="entry name" value="AKR_Detox_Biosynth"/>
</dbReference>
<gene>
    <name evidence="3" type="primary">yajO_4</name>
    <name evidence="3" type="ORF">LMG28138_03024</name>
</gene>
<dbReference type="Pfam" id="PF00248">
    <property type="entry name" value="Aldo_ket_red"/>
    <property type="match status" value="1"/>
</dbReference>
<dbReference type="InterPro" id="IPR036812">
    <property type="entry name" value="NAD(P)_OxRdtase_dom_sf"/>
</dbReference>
<dbReference type="AlphaFoldDB" id="A0A6S7CXR0"/>
<dbReference type="CDD" id="cd19091">
    <property type="entry name" value="AKR_PsAKR"/>
    <property type="match status" value="1"/>
</dbReference>
<proteinExistence type="predicted"/>
<dbReference type="PANTHER" id="PTHR43364:SF4">
    <property type="entry name" value="NAD(P)-LINKED OXIDOREDUCTASE SUPERFAMILY PROTEIN"/>
    <property type="match status" value="1"/>
</dbReference>
<dbReference type="RefSeq" id="WP_175105560.1">
    <property type="nucleotide sequence ID" value="NZ_CADIKM010000013.1"/>
</dbReference>
<name>A0A6S7CXR0_9BURK</name>
<sequence length="347" mass="38088">MRYNKLGHTGLFVSELCLGTMTFGGSGEMWSQIGTLQQSDAEKLIGRSLDAGINFIDTADVYSDGVSEQITGQALKNLKIAREDVIVATKVFGEVGNKGVNARGASRAHIMDGVKASLKRLQLDHIDLYQIHGFDPATPIEETVRALDNLVQHGHVRYVGVSNWAAWQIMKALGIADKHGLARFESLQAYYTVAGRDLEREIVPLLRSEDVGLMVWSPLAGGLLSGKYSRDQKGGTGDRRTTFDFPPVDKPRAFDCVDVMRRIADAKKVSVAQIALAWLLHQKHVTTVIIGAKRVDQLDDNIAATGVKLSDDELAALNEVSTLPPEYPGWMFERQGAYRRKQLAEAG</sequence>
<feature type="domain" description="NADP-dependent oxidoreductase" evidence="2">
    <location>
        <begin position="15"/>
        <end position="320"/>
    </location>
</feature>
<dbReference type="FunFam" id="3.20.20.100:FF:000004">
    <property type="entry name" value="Oxidoreductase, aldo/keto reductase"/>
    <property type="match status" value="1"/>
</dbReference>
<protein>
    <submittedName>
        <fullName evidence="3">1-deoxyxylulose-5-phosphate synthase YajO</fullName>
        <ecNumber evidence="3">1.1.-.-</ecNumber>
    </submittedName>
</protein>
<keyword evidence="4" id="KW-1185">Reference proteome</keyword>
<dbReference type="EMBL" id="CADIKM010000013">
    <property type="protein sequence ID" value="CAB3790802.1"/>
    <property type="molecule type" value="Genomic_DNA"/>
</dbReference>
<accession>A0A6S7CXR0</accession>
<dbReference type="GO" id="GO:0005829">
    <property type="term" value="C:cytosol"/>
    <property type="evidence" value="ECO:0007669"/>
    <property type="project" value="TreeGrafter"/>
</dbReference>
<keyword evidence="1 3" id="KW-0560">Oxidoreductase</keyword>
<evidence type="ECO:0000313" key="4">
    <source>
        <dbReference type="Proteomes" id="UP000494115"/>
    </source>
</evidence>
<reference evidence="3 4" key="1">
    <citation type="submission" date="2020-04" db="EMBL/GenBank/DDBJ databases">
        <authorList>
            <person name="De Canck E."/>
        </authorList>
    </citation>
    <scope>NUCLEOTIDE SEQUENCE [LARGE SCALE GENOMIC DNA]</scope>
    <source>
        <strain evidence="3 4">LMG 28138</strain>
    </source>
</reference>